<accession>A0AAW0SH23</accession>
<evidence type="ECO:0000313" key="1">
    <source>
        <dbReference type="EMBL" id="KAK8374132.1"/>
    </source>
</evidence>
<gene>
    <name evidence="1" type="ORF">O3P69_012071</name>
</gene>
<name>A0AAW0SH23_SCYPA</name>
<comment type="caution">
    <text evidence="1">The sequence shown here is derived from an EMBL/GenBank/DDBJ whole genome shotgun (WGS) entry which is preliminary data.</text>
</comment>
<dbReference type="Proteomes" id="UP001487740">
    <property type="component" value="Unassembled WGS sequence"/>
</dbReference>
<evidence type="ECO:0000313" key="2">
    <source>
        <dbReference type="Proteomes" id="UP001487740"/>
    </source>
</evidence>
<dbReference type="AlphaFoldDB" id="A0AAW0SH23"/>
<keyword evidence="2" id="KW-1185">Reference proteome</keyword>
<proteinExistence type="predicted"/>
<sequence>MECQCHLKISCPTFLADDCEPRWTRGRHGVPASALLSQTKIPTRREGKHVKWLEKISAGGAARVAIPRLRSEGSSNQHHPNTPPAAASLCSAPHADLRAARWWILHPSAVRGVLGWGSQGDWRRLFTSEHCRCT</sequence>
<reference evidence="1 2" key="1">
    <citation type="submission" date="2023-03" db="EMBL/GenBank/DDBJ databases">
        <title>High-quality genome of Scylla paramamosain provides insights in environmental adaptation.</title>
        <authorList>
            <person name="Zhang L."/>
        </authorList>
    </citation>
    <scope>NUCLEOTIDE SEQUENCE [LARGE SCALE GENOMIC DNA]</scope>
    <source>
        <strain evidence="1">LZ_2023a</strain>
        <tissue evidence="1">Muscle</tissue>
    </source>
</reference>
<protein>
    <submittedName>
        <fullName evidence="1">Uncharacterized protein</fullName>
    </submittedName>
</protein>
<dbReference type="EMBL" id="JARAKH010000574">
    <property type="protein sequence ID" value="KAK8374132.1"/>
    <property type="molecule type" value="Genomic_DNA"/>
</dbReference>
<organism evidence="1 2">
    <name type="scientific">Scylla paramamosain</name>
    <name type="common">Mud crab</name>
    <dbReference type="NCBI Taxonomy" id="85552"/>
    <lineage>
        <taxon>Eukaryota</taxon>
        <taxon>Metazoa</taxon>
        <taxon>Ecdysozoa</taxon>
        <taxon>Arthropoda</taxon>
        <taxon>Crustacea</taxon>
        <taxon>Multicrustacea</taxon>
        <taxon>Malacostraca</taxon>
        <taxon>Eumalacostraca</taxon>
        <taxon>Eucarida</taxon>
        <taxon>Decapoda</taxon>
        <taxon>Pleocyemata</taxon>
        <taxon>Brachyura</taxon>
        <taxon>Eubrachyura</taxon>
        <taxon>Portunoidea</taxon>
        <taxon>Portunidae</taxon>
        <taxon>Portuninae</taxon>
        <taxon>Scylla</taxon>
    </lineage>
</organism>